<evidence type="ECO:0000313" key="2">
    <source>
        <dbReference type="Proteomes" id="UP000695562"/>
    </source>
</evidence>
<dbReference type="AlphaFoldDB" id="A0A8J4Q0S9"/>
<sequence>MDYIQSDLEKLEDIYKSGFISEYEFNRRKKELGFDDDSSHNGVPVLNNTFDYNSNNNNNDYSSNNYNNTYNNDDNYSTYTVPTISYDFNSNNDYNQVIPVLNNDYNSDIPTLNNDYNTVTPISTYDYNSNNNNDYNTTATPVSTFDYNSNNNTDNQFDLFNDNHNTVTPVSTIDYNSNNKSNNQFDLFNDDYVAPPPPIKKDNGFSLFDSGSDTEEPEPIPVVIQEKVIPKVSRVIANKNIDASKQNLPKEYPLKVRDNCTIYKDLEEDTIILYMRSRECSYQSNPINIKGKTVSAVHATIANHFGFNCSTFRVFKLTPNFNTEEIIKKNEYSYYHTEGFENLDYVPKDSKWESGHYLVKRLTVPIHRSSWTSFVDESAVTSNFNPLLAFHGTETKPYNMEMTASPYQYEKERFYLPECKKDGLWLVLDFFMYTSCVQFNQDGMNRGNIYTDLWKDHTTISKKRENILNSIKCSKCIFCKKDIDQSSLVCYSHFDEKLLSKYERCKEYLFKDLSNQHDPIVENKINQQPQPVPETKVELSIAKEKFCYAKPDEIMAFLNKRKF</sequence>
<dbReference type="OrthoDB" id="21291at2759"/>
<evidence type="ECO:0008006" key="3">
    <source>
        <dbReference type="Google" id="ProtNLM"/>
    </source>
</evidence>
<accession>A0A8J4Q0S9</accession>
<evidence type="ECO:0000313" key="1">
    <source>
        <dbReference type="EMBL" id="KAF2076684.1"/>
    </source>
</evidence>
<dbReference type="Proteomes" id="UP000695562">
    <property type="component" value="Unassembled WGS sequence"/>
</dbReference>
<protein>
    <recommendedName>
        <fullName evidence="3">SHOCT domain-containing protein</fullName>
    </recommendedName>
</protein>
<reference evidence="1" key="1">
    <citation type="submission" date="2020-01" db="EMBL/GenBank/DDBJ databases">
        <title>Development of genomics and gene disruption for Polysphondylium violaceum indicates a role for the polyketide synthase stlB in stalk morphogenesis.</title>
        <authorList>
            <person name="Narita B."/>
            <person name="Kawabe Y."/>
            <person name="Kin K."/>
            <person name="Saito T."/>
            <person name="Gibbs R."/>
            <person name="Kuspa A."/>
            <person name="Muzny D."/>
            <person name="Queller D."/>
            <person name="Richards S."/>
            <person name="Strassman J."/>
            <person name="Sucgang R."/>
            <person name="Worley K."/>
            <person name="Schaap P."/>
        </authorList>
    </citation>
    <scope>NUCLEOTIDE SEQUENCE</scope>
    <source>
        <strain evidence="1">QSvi11</strain>
    </source>
</reference>
<dbReference type="EMBL" id="AJWJ01000052">
    <property type="protein sequence ID" value="KAF2076684.1"/>
    <property type="molecule type" value="Genomic_DNA"/>
</dbReference>
<name>A0A8J4Q0S9_9MYCE</name>
<organism evidence="1 2">
    <name type="scientific">Polysphondylium violaceum</name>
    <dbReference type="NCBI Taxonomy" id="133409"/>
    <lineage>
        <taxon>Eukaryota</taxon>
        <taxon>Amoebozoa</taxon>
        <taxon>Evosea</taxon>
        <taxon>Eumycetozoa</taxon>
        <taxon>Dictyostelia</taxon>
        <taxon>Dictyosteliales</taxon>
        <taxon>Dictyosteliaceae</taxon>
        <taxon>Polysphondylium</taxon>
    </lineage>
</organism>
<gene>
    <name evidence="1" type="ORF">CYY_001997</name>
</gene>
<keyword evidence="2" id="KW-1185">Reference proteome</keyword>
<comment type="caution">
    <text evidence="1">The sequence shown here is derived from an EMBL/GenBank/DDBJ whole genome shotgun (WGS) entry which is preliminary data.</text>
</comment>
<proteinExistence type="predicted"/>